<dbReference type="InterPro" id="IPR036866">
    <property type="entry name" value="RibonucZ/Hydroxyglut_hydro"/>
</dbReference>
<dbReference type="PANTHER" id="PTHR42951">
    <property type="entry name" value="METALLO-BETA-LACTAMASE DOMAIN-CONTAINING"/>
    <property type="match status" value="1"/>
</dbReference>
<evidence type="ECO:0000313" key="5">
    <source>
        <dbReference type="Proteomes" id="UP001597544"/>
    </source>
</evidence>
<protein>
    <submittedName>
        <fullName evidence="4">MBL fold metallo-hydrolase</fullName>
    </submittedName>
</protein>
<dbReference type="Gene3D" id="3.60.15.10">
    <property type="entry name" value="Ribonuclease Z/Hydroxyacylglutathione hydrolase-like"/>
    <property type="match status" value="1"/>
</dbReference>
<dbReference type="Pfam" id="PF00753">
    <property type="entry name" value="Lactamase_B"/>
    <property type="match status" value="1"/>
</dbReference>
<name>A0ABW5IQ32_9BACT</name>
<reference evidence="5" key="1">
    <citation type="journal article" date="2019" name="Int. J. Syst. Evol. Microbiol.">
        <title>The Global Catalogue of Microorganisms (GCM) 10K type strain sequencing project: providing services to taxonomists for standard genome sequencing and annotation.</title>
        <authorList>
            <consortium name="The Broad Institute Genomics Platform"/>
            <consortium name="The Broad Institute Genome Sequencing Center for Infectious Disease"/>
            <person name="Wu L."/>
            <person name="Ma J."/>
        </authorList>
    </citation>
    <scope>NUCLEOTIDE SEQUENCE [LARGE SCALE GENOMIC DNA]</scope>
    <source>
        <strain evidence="5">KCTC 42498</strain>
    </source>
</reference>
<proteinExistence type="predicted"/>
<dbReference type="Proteomes" id="UP001597544">
    <property type="component" value="Unassembled WGS sequence"/>
</dbReference>
<feature type="domain" description="Metallo-beta-lactamase" evidence="3">
    <location>
        <begin position="29"/>
        <end position="238"/>
    </location>
</feature>
<dbReference type="CDD" id="cd07721">
    <property type="entry name" value="yflN-like_MBL-fold"/>
    <property type="match status" value="1"/>
</dbReference>
<dbReference type="SUPFAM" id="SSF56281">
    <property type="entry name" value="Metallo-hydrolase/oxidoreductase"/>
    <property type="match status" value="1"/>
</dbReference>
<evidence type="ECO:0000256" key="1">
    <source>
        <dbReference type="SAM" id="MobiDB-lite"/>
    </source>
</evidence>
<dbReference type="SMART" id="SM00849">
    <property type="entry name" value="Lactamase_B"/>
    <property type="match status" value="1"/>
</dbReference>
<sequence length="365" mass="40541">MATFKRNHFGSSRHTFHVAPRVWGLKTIFVNLYFVANPNGSWVLVDTGVKGFAQQIKDAADEIFGENSRPEAILLTHGHFDHVGTVKELAEQWDVPVYAHPMEFPYLTGLSSYPPPDSSVGGGAMAYMSFVYPKKPINIKNRLELLPPDGSVPALEGWHWIYTPGHSPGHVSFYREEDKVLLAGDAFVTRDGESAIAVVTEKREVHGPPAYFTSDWGAAHRSVDTLCNLSPEVAATGHGMPMRGRELRWQLEDLVKEFWIRAVPEHGRYVHEPAVTDERGIISLPPAVNISPPKILAVAGAVAVAGLVWATINKKNNKARQSDYVQQQQHPSKNRPYSHNRVITGFPPTVDPEHDDPDAHTNNYP</sequence>
<keyword evidence="2" id="KW-0472">Membrane</keyword>
<dbReference type="PANTHER" id="PTHR42951:SF17">
    <property type="entry name" value="METALLO-BETA-LACTAMASE DOMAIN-CONTAINING PROTEIN"/>
    <property type="match status" value="1"/>
</dbReference>
<organism evidence="4 5">
    <name type="scientific">Pontibacter locisalis</name>
    <dbReference type="NCBI Taxonomy" id="1719035"/>
    <lineage>
        <taxon>Bacteria</taxon>
        <taxon>Pseudomonadati</taxon>
        <taxon>Bacteroidota</taxon>
        <taxon>Cytophagia</taxon>
        <taxon>Cytophagales</taxon>
        <taxon>Hymenobacteraceae</taxon>
        <taxon>Pontibacter</taxon>
    </lineage>
</organism>
<evidence type="ECO:0000256" key="2">
    <source>
        <dbReference type="SAM" id="Phobius"/>
    </source>
</evidence>
<accession>A0ABW5IQ32</accession>
<evidence type="ECO:0000313" key="4">
    <source>
        <dbReference type="EMBL" id="MFD2515035.1"/>
    </source>
</evidence>
<feature type="region of interest" description="Disordered" evidence="1">
    <location>
        <begin position="318"/>
        <end position="365"/>
    </location>
</feature>
<feature type="transmembrane region" description="Helical" evidence="2">
    <location>
        <begin position="295"/>
        <end position="312"/>
    </location>
</feature>
<comment type="caution">
    <text evidence="4">The sequence shown here is derived from an EMBL/GenBank/DDBJ whole genome shotgun (WGS) entry which is preliminary data.</text>
</comment>
<dbReference type="RefSeq" id="WP_377508950.1">
    <property type="nucleotide sequence ID" value="NZ_JBHULU010000021.1"/>
</dbReference>
<gene>
    <name evidence="4" type="ORF">ACFSRY_14265</name>
</gene>
<dbReference type="EMBL" id="JBHULU010000021">
    <property type="protein sequence ID" value="MFD2515035.1"/>
    <property type="molecule type" value="Genomic_DNA"/>
</dbReference>
<evidence type="ECO:0000259" key="3">
    <source>
        <dbReference type="SMART" id="SM00849"/>
    </source>
</evidence>
<keyword evidence="2" id="KW-0812">Transmembrane</keyword>
<keyword evidence="2" id="KW-1133">Transmembrane helix</keyword>
<keyword evidence="5" id="KW-1185">Reference proteome</keyword>
<dbReference type="InterPro" id="IPR001279">
    <property type="entry name" value="Metallo-B-lactamas"/>
</dbReference>
<dbReference type="InterPro" id="IPR050855">
    <property type="entry name" value="NDM-1-like"/>
</dbReference>